<feature type="compositionally biased region" description="Basic and acidic residues" evidence="1">
    <location>
        <begin position="174"/>
        <end position="184"/>
    </location>
</feature>
<dbReference type="Proteomes" id="UP000234323">
    <property type="component" value="Unassembled WGS sequence"/>
</dbReference>
<comment type="caution">
    <text evidence="2">The sequence shown here is derived from an EMBL/GenBank/DDBJ whole genome shotgun (WGS) entry which is preliminary data.</text>
</comment>
<keyword evidence="3" id="KW-1185">Reference proteome</keyword>
<organism evidence="2 3">
    <name type="scientific">Rhizophagus irregularis</name>
    <dbReference type="NCBI Taxonomy" id="588596"/>
    <lineage>
        <taxon>Eukaryota</taxon>
        <taxon>Fungi</taxon>
        <taxon>Fungi incertae sedis</taxon>
        <taxon>Mucoromycota</taxon>
        <taxon>Glomeromycotina</taxon>
        <taxon>Glomeromycetes</taxon>
        <taxon>Glomerales</taxon>
        <taxon>Glomeraceae</taxon>
        <taxon>Rhizophagus</taxon>
    </lineage>
</organism>
<dbReference type="EMBL" id="LLXI01004119">
    <property type="protein sequence ID" value="PKY60279.1"/>
    <property type="molecule type" value="Genomic_DNA"/>
</dbReference>
<feature type="region of interest" description="Disordered" evidence="1">
    <location>
        <begin position="88"/>
        <end position="107"/>
    </location>
</feature>
<name>A0A2I1HN23_9GLOM</name>
<dbReference type="VEuPathDB" id="FungiDB:RhiirA1_503772"/>
<evidence type="ECO:0000313" key="3">
    <source>
        <dbReference type="Proteomes" id="UP000234323"/>
    </source>
</evidence>
<reference evidence="2 3" key="1">
    <citation type="submission" date="2015-10" db="EMBL/GenBank/DDBJ databases">
        <title>Genome analyses suggest a sexual origin of heterokaryosis in a supposedly ancient asexual fungus.</title>
        <authorList>
            <person name="Ropars J."/>
            <person name="Sedzielewska K."/>
            <person name="Noel J."/>
            <person name="Charron P."/>
            <person name="Farinelli L."/>
            <person name="Marton T."/>
            <person name="Kruger M."/>
            <person name="Pelin A."/>
            <person name="Brachmann A."/>
            <person name="Corradi N."/>
        </authorList>
    </citation>
    <scope>NUCLEOTIDE SEQUENCE [LARGE SCALE GENOMIC DNA]</scope>
    <source>
        <strain evidence="2 3">A4</strain>
    </source>
</reference>
<proteinExistence type="predicted"/>
<feature type="region of interest" description="Disordered" evidence="1">
    <location>
        <begin position="170"/>
        <end position="202"/>
    </location>
</feature>
<gene>
    <name evidence="2" type="ORF">RhiirA4_483814</name>
</gene>
<dbReference type="VEuPathDB" id="FungiDB:FUN_004275"/>
<dbReference type="VEuPathDB" id="FungiDB:RhiirFUN_006456"/>
<evidence type="ECO:0000313" key="2">
    <source>
        <dbReference type="EMBL" id="PKY60279.1"/>
    </source>
</evidence>
<dbReference type="AlphaFoldDB" id="A0A2I1HN23"/>
<evidence type="ECO:0000256" key="1">
    <source>
        <dbReference type="SAM" id="MobiDB-lite"/>
    </source>
</evidence>
<accession>A0A2I1HN23</accession>
<protein>
    <submittedName>
        <fullName evidence="2">Uncharacterized protein</fullName>
    </submittedName>
</protein>
<sequence length="202" mass="23407">MTLNFVPTPQTPPNRIYLGLSNMATRNQKLTEKALKEMVEGNSLAEEEIVNMIKKWRIREKDAYSEDSDESEGDLEFNILEESVSKPLKRGNAATDEVPTNEEDDKIPKLREKITELEEIFEAVNNEIEWEKIQAEAATIVRVENGFDAKDKSQEFKNWRDWRETADIGITMGRKFETERREDGKEEEEEEEGPIRLGRGKV</sequence>